<dbReference type="Gene3D" id="3.40.1710.10">
    <property type="entry name" value="abc type-2 transporter like domain"/>
    <property type="match status" value="1"/>
</dbReference>
<feature type="transmembrane region" description="Helical" evidence="5">
    <location>
        <begin position="307"/>
        <end position="333"/>
    </location>
</feature>
<dbReference type="InterPro" id="IPR013525">
    <property type="entry name" value="ABC2_TM"/>
</dbReference>
<sequence length="387" mass="43640">MSRLWNFTSGLFKSEIREFQVMFWSFIFPLILYFILTSVFGSFYGSDAQGVSFRVGIVREENLAGFGKIIDEVIEGISSESGPFVKKEYGSIDDAIVDLREGRQDVVLVIPAGTNAKMTSALALKMGEVPLQVHYISGKESSTIASSIIEEVINEVNLEIERRGEGDFLDIVTETRVISAIEEKSFDYKEYIFPGVALMMILSVALLNSPFGLIQYRVSGVNKKLYTTPLRSLEYFAGHFFKLIITMLISLLLLYLMATFVYRVGGSIFDIRFILTLLFSMIVTVSFGLMIASFSKKLSTVSVLGQSLYQIMMFLGGLYFPVFDLPWGIRWLVYALPTTYLVELSRRVMGYQFAPLSVGWLIAVPLIWTTFSLVVFAVNFKKVMGYE</sequence>
<keyword evidence="4 5" id="KW-0472">Membrane</keyword>
<dbReference type="AlphaFoldDB" id="A0A117LU32"/>
<keyword evidence="2 5" id="KW-0812">Transmembrane</keyword>
<evidence type="ECO:0000256" key="4">
    <source>
        <dbReference type="ARBA" id="ARBA00023136"/>
    </source>
</evidence>
<comment type="caution">
    <text evidence="7">The sequence shown here is derived from an EMBL/GenBank/DDBJ whole genome shotgun (WGS) entry which is preliminary data.</text>
</comment>
<dbReference type="Proteomes" id="UP000054260">
    <property type="component" value="Unassembled WGS sequence"/>
</dbReference>
<comment type="subcellular location">
    <subcellularLocation>
        <location evidence="1">Membrane</location>
        <topology evidence="1">Multi-pass membrane protein</topology>
    </subcellularLocation>
</comment>
<evidence type="ECO:0000256" key="1">
    <source>
        <dbReference type="ARBA" id="ARBA00004141"/>
    </source>
</evidence>
<dbReference type="Pfam" id="PF12698">
    <property type="entry name" value="ABC2_membrane_3"/>
    <property type="match status" value="1"/>
</dbReference>
<dbReference type="InterPro" id="IPR047817">
    <property type="entry name" value="ABC2_TM_bact-type"/>
</dbReference>
<feature type="transmembrane region" description="Helical" evidence="5">
    <location>
        <begin position="235"/>
        <end position="261"/>
    </location>
</feature>
<feature type="domain" description="ABC transmembrane type-2" evidence="6">
    <location>
        <begin position="158"/>
        <end position="379"/>
    </location>
</feature>
<gene>
    <name evidence="7" type="ORF">XD86_0697</name>
</gene>
<accession>A0A117LU32</accession>
<keyword evidence="3 5" id="KW-1133">Transmembrane helix</keyword>
<evidence type="ECO:0000256" key="2">
    <source>
        <dbReference type="ARBA" id="ARBA00022692"/>
    </source>
</evidence>
<dbReference type="PANTHER" id="PTHR43027:SF2">
    <property type="entry name" value="TRANSPORT PERMEASE PROTEIN"/>
    <property type="match status" value="1"/>
</dbReference>
<evidence type="ECO:0000256" key="3">
    <source>
        <dbReference type="ARBA" id="ARBA00022989"/>
    </source>
</evidence>
<dbReference type="PROSITE" id="PS51012">
    <property type="entry name" value="ABC_TM2"/>
    <property type="match status" value="1"/>
</dbReference>
<feature type="transmembrane region" description="Helical" evidence="5">
    <location>
        <begin position="21"/>
        <end position="44"/>
    </location>
</feature>
<evidence type="ECO:0000256" key="5">
    <source>
        <dbReference type="SAM" id="Phobius"/>
    </source>
</evidence>
<dbReference type="PATRIC" id="fig|1236046.6.peg.826"/>
<dbReference type="GO" id="GO:0140359">
    <property type="term" value="F:ABC-type transporter activity"/>
    <property type="evidence" value="ECO:0007669"/>
    <property type="project" value="InterPro"/>
</dbReference>
<proteinExistence type="predicted"/>
<dbReference type="PANTHER" id="PTHR43027">
    <property type="entry name" value="DOXORUBICIN RESISTANCE ABC TRANSPORTER PERMEASE PROTEIN DRRC-RELATED"/>
    <property type="match status" value="1"/>
</dbReference>
<dbReference type="EMBL" id="LGGH01000088">
    <property type="protein sequence ID" value="KUK67630.1"/>
    <property type="molecule type" value="Genomic_DNA"/>
</dbReference>
<protein>
    <submittedName>
        <fullName evidence="7">ABC-type multidrug transport system, permease component</fullName>
    </submittedName>
</protein>
<evidence type="ECO:0000313" key="8">
    <source>
        <dbReference type="Proteomes" id="UP000054260"/>
    </source>
</evidence>
<dbReference type="InterPro" id="IPR052902">
    <property type="entry name" value="ABC-2_transporter"/>
</dbReference>
<organism evidence="7 8">
    <name type="scientific">Mesotoga infera</name>
    <dbReference type="NCBI Taxonomy" id="1236046"/>
    <lineage>
        <taxon>Bacteria</taxon>
        <taxon>Thermotogati</taxon>
        <taxon>Thermotogota</taxon>
        <taxon>Thermotogae</taxon>
        <taxon>Kosmotogales</taxon>
        <taxon>Kosmotogaceae</taxon>
        <taxon>Mesotoga</taxon>
    </lineage>
</organism>
<dbReference type="GO" id="GO:0016020">
    <property type="term" value="C:membrane"/>
    <property type="evidence" value="ECO:0007669"/>
    <property type="project" value="UniProtKB-SubCell"/>
</dbReference>
<feature type="transmembrane region" description="Helical" evidence="5">
    <location>
        <begin position="353"/>
        <end position="378"/>
    </location>
</feature>
<reference evidence="8" key="1">
    <citation type="journal article" date="2015" name="MBio">
        <title>Genome-Resolved Metagenomic Analysis Reveals Roles for Candidate Phyla and Other Microbial Community Members in Biogeochemical Transformations in Oil Reservoirs.</title>
        <authorList>
            <person name="Hu P."/>
            <person name="Tom L."/>
            <person name="Singh A."/>
            <person name="Thomas B.C."/>
            <person name="Baker B.J."/>
            <person name="Piceno Y.M."/>
            <person name="Andersen G.L."/>
            <person name="Banfield J.F."/>
        </authorList>
    </citation>
    <scope>NUCLEOTIDE SEQUENCE [LARGE SCALE GENOMIC DNA]</scope>
</reference>
<feature type="transmembrane region" description="Helical" evidence="5">
    <location>
        <begin position="191"/>
        <end position="214"/>
    </location>
</feature>
<feature type="transmembrane region" description="Helical" evidence="5">
    <location>
        <begin position="273"/>
        <end position="295"/>
    </location>
</feature>
<name>A0A117LU32_9BACT</name>
<evidence type="ECO:0000259" key="6">
    <source>
        <dbReference type="PROSITE" id="PS51012"/>
    </source>
</evidence>
<evidence type="ECO:0000313" key="7">
    <source>
        <dbReference type="EMBL" id="KUK67630.1"/>
    </source>
</evidence>